<dbReference type="STRING" id="436017.A4S2Q6"/>
<dbReference type="RefSeq" id="XP_001419791.1">
    <property type="nucleotide sequence ID" value="XM_001419754.1"/>
</dbReference>
<keyword evidence="9" id="KW-0275">Fatty acid biosynthesis</keyword>
<dbReference type="GO" id="GO:0009922">
    <property type="term" value="F:fatty acid elongase activity"/>
    <property type="evidence" value="ECO:0007669"/>
    <property type="project" value="InterPro"/>
</dbReference>
<dbReference type="GO" id="GO:0005789">
    <property type="term" value="C:endoplasmic reticulum membrane"/>
    <property type="evidence" value="ECO:0007669"/>
    <property type="project" value="TreeGrafter"/>
</dbReference>
<keyword evidence="4 11" id="KW-0812">Transmembrane</keyword>
<sequence>MAQFPLVSLCAFAVYGYATYAYAFEWSHARTPGGLANVDAQRWIGDLSFALPACATTAYLMFCLVGPRVMAKREAFDPKGLMLAYNAYQTAFNVCVLGMFIREIVTLKQPTWGSKMPWSDKRSFNILLGVWFHYNNKYLELLDTAFMIARKKTNQLSFLHVYHHALLIWAWWFVCHLMATNDCVDAYFGAACNSFIHIVMYSYYLMAALGVRCPWKRYITQAQMLQFVIVFVHAVFVLREKHCPVSLPWAQMFVMANMLVLFGNFYLKAYAAKPSGKSSTRVSAAKPATRRTRSRKID</sequence>
<evidence type="ECO:0000256" key="11">
    <source>
        <dbReference type="SAM" id="Phobius"/>
    </source>
</evidence>
<keyword evidence="2" id="KW-0444">Lipid biosynthesis</keyword>
<dbReference type="eggNOG" id="KOG3071">
    <property type="taxonomic scope" value="Eukaryota"/>
</dbReference>
<evidence type="ECO:0000256" key="4">
    <source>
        <dbReference type="ARBA" id="ARBA00022692"/>
    </source>
</evidence>
<dbReference type="OMA" id="WTYFTST"/>
<evidence type="ECO:0000256" key="7">
    <source>
        <dbReference type="ARBA" id="ARBA00023098"/>
    </source>
</evidence>
<dbReference type="GO" id="GO:0019367">
    <property type="term" value="P:fatty acid elongation, saturated fatty acid"/>
    <property type="evidence" value="ECO:0007669"/>
    <property type="project" value="TreeGrafter"/>
</dbReference>
<feature type="transmembrane region" description="Helical" evidence="11">
    <location>
        <begin position="249"/>
        <end position="267"/>
    </location>
</feature>
<feature type="transmembrane region" description="Helical" evidence="11">
    <location>
        <begin position="186"/>
        <end position="206"/>
    </location>
</feature>
<keyword evidence="13" id="KW-1185">Reference proteome</keyword>
<dbReference type="Proteomes" id="UP000001568">
    <property type="component" value="Chromosome 9"/>
</dbReference>
<reference evidence="12 13" key="1">
    <citation type="journal article" date="2007" name="Proc. Natl. Acad. Sci. U.S.A.">
        <title>The tiny eukaryote Ostreococcus provides genomic insights into the paradox of plankton speciation.</title>
        <authorList>
            <person name="Palenik B."/>
            <person name="Grimwood J."/>
            <person name="Aerts A."/>
            <person name="Rouze P."/>
            <person name="Salamov A."/>
            <person name="Putnam N."/>
            <person name="Dupont C."/>
            <person name="Jorgensen R."/>
            <person name="Derelle E."/>
            <person name="Rombauts S."/>
            <person name="Zhou K."/>
            <person name="Otillar R."/>
            <person name="Merchant S.S."/>
            <person name="Podell S."/>
            <person name="Gaasterland T."/>
            <person name="Napoli C."/>
            <person name="Gendler K."/>
            <person name="Manuell A."/>
            <person name="Tai V."/>
            <person name="Vallon O."/>
            <person name="Piganeau G."/>
            <person name="Jancek S."/>
            <person name="Heijde M."/>
            <person name="Jabbari K."/>
            <person name="Bowler C."/>
            <person name="Lohr M."/>
            <person name="Robbens S."/>
            <person name="Werner G."/>
            <person name="Dubchak I."/>
            <person name="Pazour G.J."/>
            <person name="Ren Q."/>
            <person name="Paulsen I."/>
            <person name="Delwiche C."/>
            <person name="Schmutz J."/>
            <person name="Rokhsar D."/>
            <person name="Van de Peer Y."/>
            <person name="Moreau H."/>
            <person name="Grigoriev I.V."/>
        </authorList>
    </citation>
    <scope>NUCLEOTIDE SEQUENCE [LARGE SCALE GENOMIC DNA]</scope>
    <source>
        <strain evidence="12 13">CCE9901</strain>
    </source>
</reference>
<evidence type="ECO:0000256" key="9">
    <source>
        <dbReference type="ARBA" id="ARBA00023160"/>
    </source>
</evidence>
<keyword evidence="3" id="KW-0808">Transferase</keyword>
<protein>
    <submittedName>
        <fullName evidence="12">Uncharacterized protein</fullName>
    </submittedName>
</protein>
<evidence type="ECO:0000313" key="12">
    <source>
        <dbReference type="EMBL" id="ABO98084.1"/>
    </source>
</evidence>
<dbReference type="KEGG" id="olu:OSTLU_33532"/>
<feature type="compositionally biased region" description="Basic residues" evidence="10">
    <location>
        <begin position="288"/>
        <end position="298"/>
    </location>
</feature>
<evidence type="ECO:0000256" key="2">
    <source>
        <dbReference type="ARBA" id="ARBA00022516"/>
    </source>
</evidence>
<dbReference type="Gramene" id="ABO98084">
    <property type="protein sequence ID" value="ABO98084"/>
    <property type="gene ID" value="OSTLU_33532"/>
</dbReference>
<dbReference type="GO" id="GO:0034625">
    <property type="term" value="P:fatty acid elongation, monounsaturated fatty acid"/>
    <property type="evidence" value="ECO:0007669"/>
    <property type="project" value="TreeGrafter"/>
</dbReference>
<evidence type="ECO:0000256" key="10">
    <source>
        <dbReference type="SAM" id="MobiDB-lite"/>
    </source>
</evidence>
<evidence type="ECO:0000313" key="13">
    <source>
        <dbReference type="Proteomes" id="UP000001568"/>
    </source>
</evidence>
<dbReference type="Pfam" id="PF01151">
    <property type="entry name" value="ELO"/>
    <property type="match status" value="1"/>
</dbReference>
<organism evidence="12 13">
    <name type="scientific">Ostreococcus lucimarinus (strain CCE9901)</name>
    <dbReference type="NCBI Taxonomy" id="436017"/>
    <lineage>
        <taxon>Eukaryota</taxon>
        <taxon>Viridiplantae</taxon>
        <taxon>Chlorophyta</taxon>
        <taxon>Mamiellophyceae</taxon>
        <taxon>Mamiellales</taxon>
        <taxon>Bathycoccaceae</taxon>
        <taxon>Ostreococcus</taxon>
    </lineage>
</organism>
<dbReference type="GO" id="GO:0034626">
    <property type="term" value="P:fatty acid elongation, polyunsaturated fatty acid"/>
    <property type="evidence" value="ECO:0007669"/>
    <property type="project" value="TreeGrafter"/>
</dbReference>
<evidence type="ECO:0000256" key="5">
    <source>
        <dbReference type="ARBA" id="ARBA00022832"/>
    </source>
</evidence>
<evidence type="ECO:0000256" key="3">
    <source>
        <dbReference type="ARBA" id="ARBA00022679"/>
    </source>
</evidence>
<name>A4S2Q6_OSTLU</name>
<proteinExistence type="predicted"/>
<dbReference type="GO" id="GO:0030148">
    <property type="term" value="P:sphingolipid biosynthetic process"/>
    <property type="evidence" value="ECO:0007669"/>
    <property type="project" value="TreeGrafter"/>
</dbReference>
<dbReference type="OrthoDB" id="434092at2759"/>
<gene>
    <name evidence="12" type="ORF">OSTLU_33532</name>
</gene>
<dbReference type="InterPro" id="IPR030457">
    <property type="entry name" value="ELO_CS"/>
</dbReference>
<evidence type="ECO:0000256" key="8">
    <source>
        <dbReference type="ARBA" id="ARBA00023136"/>
    </source>
</evidence>
<keyword evidence="8 11" id="KW-0472">Membrane</keyword>
<dbReference type="PANTHER" id="PTHR11157">
    <property type="entry name" value="FATTY ACID ACYL TRANSFERASE-RELATED"/>
    <property type="match status" value="1"/>
</dbReference>
<dbReference type="AlphaFoldDB" id="A4S2Q6"/>
<evidence type="ECO:0000256" key="1">
    <source>
        <dbReference type="ARBA" id="ARBA00004141"/>
    </source>
</evidence>
<feature type="transmembrane region" description="Helical" evidence="11">
    <location>
        <begin position="47"/>
        <end position="65"/>
    </location>
</feature>
<dbReference type="HOGENOM" id="CLU_048483_0_1_1"/>
<accession>A4S2Q6</accession>
<dbReference type="PROSITE" id="PS01188">
    <property type="entry name" value="ELO"/>
    <property type="match status" value="1"/>
</dbReference>
<evidence type="ECO:0000256" key="6">
    <source>
        <dbReference type="ARBA" id="ARBA00022989"/>
    </source>
</evidence>
<keyword evidence="7" id="KW-0443">Lipid metabolism</keyword>
<dbReference type="GeneID" id="5003572"/>
<dbReference type="GO" id="GO:0042761">
    <property type="term" value="P:very long-chain fatty acid biosynthetic process"/>
    <property type="evidence" value="ECO:0007669"/>
    <property type="project" value="TreeGrafter"/>
</dbReference>
<feature type="region of interest" description="Disordered" evidence="10">
    <location>
        <begin position="277"/>
        <end position="298"/>
    </location>
</feature>
<feature type="transmembrane region" description="Helical" evidence="11">
    <location>
        <begin position="156"/>
        <end position="174"/>
    </location>
</feature>
<comment type="subcellular location">
    <subcellularLocation>
        <location evidence="1">Membrane</location>
        <topology evidence="1">Multi-pass membrane protein</topology>
    </subcellularLocation>
</comment>
<dbReference type="EMBL" id="CP000589">
    <property type="protein sequence ID" value="ABO98084.1"/>
    <property type="molecule type" value="Genomic_DNA"/>
</dbReference>
<feature type="transmembrane region" description="Helical" evidence="11">
    <location>
        <begin position="218"/>
        <end position="237"/>
    </location>
</feature>
<keyword evidence="6 11" id="KW-1133">Transmembrane helix</keyword>
<keyword evidence="5" id="KW-0276">Fatty acid metabolism</keyword>
<dbReference type="InterPro" id="IPR002076">
    <property type="entry name" value="ELO_fam"/>
</dbReference>